<proteinExistence type="inferred from homology"/>
<comment type="similarity">
    <text evidence="2 10">Belongs to the glutamate--cysteine ligase type 3 family.</text>
</comment>
<accession>A0A8S2EUQ7</accession>
<evidence type="ECO:0000256" key="5">
    <source>
        <dbReference type="ARBA" id="ARBA00022684"/>
    </source>
</evidence>
<sequence length="254" mass="29872">MQRVLGFLPIYGNAASPVWRGYLADTDCRWDVLSQVSDDRTDEERGQKRNRKQKVNFGGEDVDPGLSQHIAHLFVRDPWSVVEEFVNPKCGEEEECVYHFENLNSTVWNSLRFKPPPLTEEDIGWRIELRPMDLQLRDFENAALSIFAVLLTQTILKYKLNLLLPISKVDDNMEIAEKRDAVRTQKFYFRQTVAPELISKYFDLIRKRSNGTQLTNAMWMRQFIATHPKYQHDSIVTDEIQYDLMWKIQQLTNQ</sequence>
<dbReference type="EMBL" id="CAJOBA010038104">
    <property type="protein sequence ID" value="CAF4055077.1"/>
    <property type="molecule type" value="Genomic_DNA"/>
</dbReference>
<dbReference type="Proteomes" id="UP000682733">
    <property type="component" value="Unassembled WGS sequence"/>
</dbReference>
<dbReference type="InterPro" id="IPR004308">
    <property type="entry name" value="GCS"/>
</dbReference>
<evidence type="ECO:0000256" key="11">
    <source>
        <dbReference type="SAM" id="MobiDB-lite"/>
    </source>
</evidence>
<evidence type="ECO:0000256" key="9">
    <source>
        <dbReference type="ARBA" id="ARBA00032122"/>
    </source>
</evidence>
<evidence type="ECO:0000256" key="4">
    <source>
        <dbReference type="ARBA" id="ARBA00022598"/>
    </source>
</evidence>
<keyword evidence="6 10" id="KW-0547">Nucleotide-binding</keyword>
<evidence type="ECO:0000256" key="8">
    <source>
        <dbReference type="ARBA" id="ARBA00030585"/>
    </source>
</evidence>
<dbReference type="PANTHER" id="PTHR11164">
    <property type="entry name" value="GLUTAMATE CYSTEINE LIGASE"/>
    <property type="match status" value="1"/>
</dbReference>
<comment type="caution">
    <text evidence="12">The sequence shown here is derived from an EMBL/GenBank/DDBJ whole genome shotgun (WGS) entry which is preliminary data.</text>
</comment>
<dbReference type="Pfam" id="PF03074">
    <property type="entry name" value="GCS"/>
    <property type="match status" value="3"/>
</dbReference>
<dbReference type="InterPro" id="IPR014746">
    <property type="entry name" value="Gln_synth/guanido_kin_cat_dom"/>
</dbReference>
<keyword evidence="7 10" id="KW-0067">ATP-binding</keyword>
<evidence type="ECO:0000256" key="7">
    <source>
        <dbReference type="ARBA" id="ARBA00022840"/>
    </source>
</evidence>
<evidence type="ECO:0000256" key="2">
    <source>
        <dbReference type="ARBA" id="ARBA00008100"/>
    </source>
</evidence>
<keyword evidence="5 10" id="KW-0317">Glutathione biosynthesis</keyword>
<reference evidence="12" key="1">
    <citation type="submission" date="2021-02" db="EMBL/GenBank/DDBJ databases">
        <authorList>
            <person name="Nowell W R."/>
        </authorList>
    </citation>
    <scope>NUCLEOTIDE SEQUENCE</scope>
</reference>
<dbReference type="Gene3D" id="3.30.590.50">
    <property type="match status" value="2"/>
</dbReference>
<keyword evidence="4 10" id="KW-0436">Ligase</keyword>
<dbReference type="Gene3D" id="1.10.8.960">
    <property type="match status" value="1"/>
</dbReference>
<comment type="catalytic activity">
    <reaction evidence="10">
        <text>L-cysteine + L-glutamate + ATP = gamma-L-glutamyl-L-cysteine + ADP + phosphate + H(+)</text>
        <dbReference type="Rhea" id="RHEA:13285"/>
        <dbReference type="ChEBI" id="CHEBI:15378"/>
        <dbReference type="ChEBI" id="CHEBI:29985"/>
        <dbReference type="ChEBI" id="CHEBI:30616"/>
        <dbReference type="ChEBI" id="CHEBI:35235"/>
        <dbReference type="ChEBI" id="CHEBI:43474"/>
        <dbReference type="ChEBI" id="CHEBI:58173"/>
        <dbReference type="ChEBI" id="CHEBI:456216"/>
        <dbReference type="EC" id="6.3.2.2"/>
    </reaction>
</comment>
<dbReference type="GO" id="GO:0006750">
    <property type="term" value="P:glutathione biosynthetic process"/>
    <property type="evidence" value="ECO:0007669"/>
    <property type="project" value="UniProtKB-UniRule"/>
</dbReference>
<evidence type="ECO:0000313" key="12">
    <source>
        <dbReference type="EMBL" id="CAF1247462.1"/>
    </source>
</evidence>
<dbReference type="EMBL" id="CAJNOK010016553">
    <property type="protein sequence ID" value="CAF1247462.1"/>
    <property type="molecule type" value="Genomic_DNA"/>
</dbReference>
<gene>
    <name evidence="12" type="ORF">OVA965_LOCUS26114</name>
    <name evidence="13" type="ORF">TMI583_LOCUS26852</name>
</gene>
<dbReference type="EC" id="6.3.2.2" evidence="3 10"/>
<dbReference type="GO" id="GO:0004357">
    <property type="term" value="F:glutamate-cysteine ligase activity"/>
    <property type="evidence" value="ECO:0007669"/>
    <property type="project" value="UniProtKB-UniRule"/>
</dbReference>
<dbReference type="Proteomes" id="UP000677228">
    <property type="component" value="Unassembled WGS sequence"/>
</dbReference>
<evidence type="ECO:0000256" key="10">
    <source>
        <dbReference type="RuleBase" id="RU367135"/>
    </source>
</evidence>
<evidence type="ECO:0000256" key="1">
    <source>
        <dbReference type="ARBA" id="ARBA00005006"/>
    </source>
</evidence>
<protein>
    <recommendedName>
        <fullName evidence="3 10">Glutamate--cysteine ligase</fullName>
        <ecNumber evidence="3 10">6.3.2.2</ecNumber>
    </recommendedName>
    <alternativeName>
        <fullName evidence="9 10">Gamma-ECS</fullName>
    </alternativeName>
    <alternativeName>
        <fullName evidence="8 10">Gamma-glutamylcysteine synthetase</fullName>
    </alternativeName>
</protein>
<evidence type="ECO:0000256" key="6">
    <source>
        <dbReference type="ARBA" id="ARBA00022741"/>
    </source>
</evidence>
<evidence type="ECO:0000256" key="3">
    <source>
        <dbReference type="ARBA" id="ARBA00012220"/>
    </source>
</evidence>
<dbReference type="GO" id="GO:0005524">
    <property type="term" value="F:ATP binding"/>
    <property type="evidence" value="ECO:0007669"/>
    <property type="project" value="UniProtKB-UniRule"/>
</dbReference>
<evidence type="ECO:0000313" key="14">
    <source>
        <dbReference type="Proteomes" id="UP000677228"/>
    </source>
</evidence>
<dbReference type="SUPFAM" id="SSF55931">
    <property type="entry name" value="Glutamine synthetase/guanido kinase"/>
    <property type="match status" value="1"/>
</dbReference>
<name>A0A8S2EUQ7_9BILA</name>
<organism evidence="12 14">
    <name type="scientific">Didymodactylos carnosus</name>
    <dbReference type="NCBI Taxonomy" id="1234261"/>
    <lineage>
        <taxon>Eukaryota</taxon>
        <taxon>Metazoa</taxon>
        <taxon>Spiralia</taxon>
        <taxon>Gnathifera</taxon>
        <taxon>Rotifera</taxon>
        <taxon>Eurotatoria</taxon>
        <taxon>Bdelloidea</taxon>
        <taxon>Philodinida</taxon>
        <taxon>Philodinidae</taxon>
        <taxon>Didymodactylos</taxon>
    </lineage>
</organism>
<dbReference type="PANTHER" id="PTHR11164:SF0">
    <property type="entry name" value="GLUTAMATE--CYSTEINE LIGASE CATALYTIC SUBUNIT"/>
    <property type="match status" value="1"/>
</dbReference>
<evidence type="ECO:0000313" key="13">
    <source>
        <dbReference type="EMBL" id="CAF4055077.1"/>
    </source>
</evidence>
<comment type="pathway">
    <text evidence="1 10">Sulfur metabolism; glutathione biosynthesis; glutathione from L-cysteine and L-glutamate: step 1/2.</text>
</comment>
<dbReference type="AlphaFoldDB" id="A0A8S2EUQ7"/>
<feature type="region of interest" description="Disordered" evidence="11">
    <location>
        <begin position="39"/>
        <end position="61"/>
    </location>
</feature>